<evidence type="ECO:0000256" key="2">
    <source>
        <dbReference type="ARBA" id="ARBA00008954"/>
    </source>
</evidence>
<keyword evidence="3 7" id="KW-0032">Aminotransferase</keyword>
<comment type="similarity">
    <text evidence="2 6">Belongs to the class-III pyridoxal-phosphate-dependent aminotransferase family.</text>
</comment>
<dbReference type="SUPFAM" id="SSF53383">
    <property type="entry name" value="PLP-dependent transferases"/>
    <property type="match status" value="1"/>
</dbReference>
<dbReference type="GO" id="GO:0008483">
    <property type="term" value="F:transaminase activity"/>
    <property type="evidence" value="ECO:0007669"/>
    <property type="project" value="UniProtKB-KW"/>
</dbReference>
<dbReference type="InterPro" id="IPR005814">
    <property type="entry name" value="Aminotrans_3"/>
</dbReference>
<dbReference type="EMBL" id="JACQWF010000234">
    <property type="protein sequence ID" value="MBI4595745.1"/>
    <property type="molecule type" value="Genomic_DNA"/>
</dbReference>
<keyword evidence="5 6" id="KW-0663">Pyridoxal phosphate</keyword>
<comment type="caution">
    <text evidence="7">The sequence shown here is derived from an EMBL/GenBank/DDBJ whole genome shotgun (WGS) entry which is preliminary data.</text>
</comment>
<dbReference type="AlphaFoldDB" id="A0A933GNF5"/>
<sequence>MKRDSAYIRIKNGLPGPKARKWITRYLRNAATSTYVYPFVWDVAKWAEGPFCTDPDGNIFLDFYSHVGSAPLGYNHPDIIHDCGVLFDPIRTADHDTYIAMGEDPDFPGHLSARGLGAVDFKTSTHLQEKLLELCHKFQFDKVFFVNSGAEAVSNAMKIAFRKKYLQILQLLGPAQYMEMCSQLHVKRDSYFPELLTDYPFFGLALEGAFHGRTMDALSLNKSKFVHKEGYPALRWIKHIPFTGESLFEEEFMVFEDLEKLIKEKTLFKVIVEEGRIPHQLLAFIIVEPIQGEGGYRIPDSNFMDRLQTLARSCKALFISDEVQAGLFRTGRVWGIEYFNVCPDIITSAKALRLGAVLSRSDIFPQERGAISSTWGGGIYEAAVGYKTIEVIQKSNLMENTLTMGNYLMDELRKFQTYYPFITDVRGRGLMVGLEFDTQTLRNQIVQSCFEKGLLIIGCGEKTIRFLPPLDIRTREVDMGLETMEKVFKLI</sequence>
<comment type="cofactor">
    <cofactor evidence="1">
        <name>pyridoxal 5'-phosphate</name>
        <dbReference type="ChEBI" id="CHEBI:597326"/>
    </cofactor>
</comment>
<name>A0A933GNF5_UNCTE</name>
<accession>A0A933GNF5</accession>
<protein>
    <submittedName>
        <fullName evidence="7">Aminotransferase class III-fold pyridoxal phosphate-dependent enzyme</fullName>
    </submittedName>
</protein>
<reference evidence="7" key="1">
    <citation type="submission" date="2020-07" db="EMBL/GenBank/DDBJ databases">
        <title>Huge and variable diversity of episymbiotic CPR bacteria and DPANN archaea in groundwater ecosystems.</title>
        <authorList>
            <person name="He C.Y."/>
            <person name="Keren R."/>
            <person name="Whittaker M."/>
            <person name="Farag I.F."/>
            <person name="Doudna J."/>
            <person name="Cate J.H.D."/>
            <person name="Banfield J.F."/>
        </authorList>
    </citation>
    <scope>NUCLEOTIDE SEQUENCE</scope>
    <source>
        <strain evidence="7">NC_groundwater_1482_Ag_S-0.65um_47_24</strain>
    </source>
</reference>
<keyword evidence="4" id="KW-0808">Transferase</keyword>
<evidence type="ECO:0000256" key="6">
    <source>
        <dbReference type="RuleBase" id="RU003560"/>
    </source>
</evidence>
<evidence type="ECO:0000256" key="4">
    <source>
        <dbReference type="ARBA" id="ARBA00022679"/>
    </source>
</evidence>
<organism evidence="7 8">
    <name type="scientific">Tectimicrobiota bacterium</name>
    <dbReference type="NCBI Taxonomy" id="2528274"/>
    <lineage>
        <taxon>Bacteria</taxon>
        <taxon>Pseudomonadati</taxon>
        <taxon>Nitrospinota/Tectimicrobiota group</taxon>
        <taxon>Candidatus Tectimicrobiota</taxon>
    </lineage>
</organism>
<dbReference type="PANTHER" id="PTHR43206">
    <property type="entry name" value="AMINOTRANSFERASE"/>
    <property type="match status" value="1"/>
</dbReference>
<dbReference type="InterPro" id="IPR015422">
    <property type="entry name" value="PyrdxlP-dep_Trfase_small"/>
</dbReference>
<proteinExistence type="inferred from homology"/>
<dbReference type="InterPro" id="IPR015424">
    <property type="entry name" value="PyrdxlP-dep_Trfase"/>
</dbReference>
<dbReference type="Gene3D" id="3.90.1150.10">
    <property type="entry name" value="Aspartate Aminotransferase, domain 1"/>
    <property type="match status" value="1"/>
</dbReference>
<dbReference type="Pfam" id="PF00202">
    <property type="entry name" value="Aminotran_3"/>
    <property type="match status" value="1"/>
</dbReference>
<dbReference type="GO" id="GO:0009450">
    <property type="term" value="P:gamma-aminobutyric acid catabolic process"/>
    <property type="evidence" value="ECO:0007669"/>
    <property type="project" value="TreeGrafter"/>
</dbReference>
<dbReference type="GO" id="GO:0030170">
    <property type="term" value="F:pyridoxal phosphate binding"/>
    <property type="evidence" value="ECO:0007669"/>
    <property type="project" value="InterPro"/>
</dbReference>
<dbReference type="InterPro" id="IPR015421">
    <property type="entry name" value="PyrdxlP-dep_Trfase_major"/>
</dbReference>
<dbReference type="CDD" id="cd00610">
    <property type="entry name" value="OAT_like"/>
    <property type="match status" value="1"/>
</dbReference>
<dbReference type="PIRSF" id="PIRSF000521">
    <property type="entry name" value="Transaminase_4ab_Lys_Orn"/>
    <property type="match status" value="1"/>
</dbReference>
<evidence type="ECO:0000256" key="5">
    <source>
        <dbReference type="ARBA" id="ARBA00022898"/>
    </source>
</evidence>
<evidence type="ECO:0000313" key="8">
    <source>
        <dbReference type="Proteomes" id="UP000772181"/>
    </source>
</evidence>
<evidence type="ECO:0000256" key="3">
    <source>
        <dbReference type="ARBA" id="ARBA00022576"/>
    </source>
</evidence>
<dbReference type="Gene3D" id="3.40.640.10">
    <property type="entry name" value="Type I PLP-dependent aspartate aminotransferase-like (Major domain)"/>
    <property type="match status" value="1"/>
</dbReference>
<gene>
    <name evidence="7" type="ORF">HY730_05125</name>
</gene>
<evidence type="ECO:0000313" key="7">
    <source>
        <dbReference type="EMBL" id="MBI4595745.1"/>
    </source>
</evidence>
<dbReference type="Proteomes" id="UP000772181">
    <property type="component" value="Unassembled WGS sequence"/>
</dbReference>
<dbReference type="PANTHER" id="PTHR43206:SF2">
    <property type="entry name" value="4-AMINOBUTYRATE AMINOTRANSFERASE GABT"/>
    <property type="match status" value="1"/>
</dbReference>
<evidence type="ECO:0000256" key="1">
    <source>
        <dbReference type="ARBA" id="ARBA00001933"/>
    </source>
</evidence>